<keyword evidence="5" id="KW-0547">Nucleotide-binding</keyword>
<proteinExistence type="predicted"/>
<dbReference type="CDD" id="cd00130">
    <property type="entry name" value="PAS"/>
    <property type="match status" value="1"/>
</dbReference>
<feature type="domain" description="PAC" evidence="13">
    <location>
        <begin position="400"/>
        <end position="452"/>
    </location>
</feature>
<evidence type="ECO:0000256" key="6">
    <source>
        <dbReference type="ARBA" id="ARBA00022777"/>
    </source>
</evidence>
<dbReference type="EMBL" id="MFKF01000152">
    <property type="protein sequence ID" value="OGG52228.1"/>
    <property type="molecule type" value="Genomic_DNA"/>
</dbReference>
<evidence type="ECO:0000256" key="4">
    <source>
        <dbReference type="ARBA" id="ARBA00022679"/>
    </source>
</evidence>
<dbReference type="SMART" id="SM00388">
    <property type="entry name" value="HisKA"/>
    <property type="match status" value="1"/>
</dbReference>
<dbReference type="Proteomes" id="UP000178606">
    <property type="component" value="Unassembled WGS sequence"/>
</dbReference>
<dbReference type="SMART" id="SM00091">
    <property type="entry name" value="PAS"/>
    <property type="match status" value="1"/>
</dbReference>
<evidence type="ECO:0000256" key="8">
    <source>
        <dbReference type="ARBA" id="ARBA00023012"/>
    </source>
</evidence>
<keyword evidence="10" id="KW-1133">Transmembrane helix</keyword>
<keyword evidence="10" id="KW-0472">Membrane</keyword>
<dbReference type="Gene3D" id="3.30.565.10">
    <property type="entry name" value="Histidine kinase-like ATPase, C-terminal domain"/>
    <property type="match status" value="1"/>
</dbReference>
<keyword evidence="3" id="KW-0597">Phosphoprotein</keyword>
<keyword evidence="4" id="KW-0808">Transferase</keyword>
<dbReference type="Pfam" id="PF02518">
    <property type="entry name" value="HATPase_c"/>
    <property type="match status" value="1"/>
</dbReference>
<reference evidence="14 15" key="1">
    <citation type="journal article" date="2016" name="Nat. Commun.">
        <title>Thousands of microbial genomes shed light on interconnected biogeochemical processes in an aquifer system.</title>
        <authorList>
            <person name="Anantharaman K."/>
            <person name="Brown C.T."/>
            <person name="Hug L.A."/>
            <person name="Sharon I."/>
            <person name="Castelle C.J."/>
            <person name="Probst A.J."/>
            <person name="Thomas B.C."/>
            <person name="Singh A."/>
            <person name="Wilkins M.J."/>
            <person name="Karaoz U."/>
            <person name="Brodie E.L."/>
            <person name="Williams K.H."/>
            <person name="Hubbard S.S."/>
            <person name="Banfield J.F."/>
        </authorList>
    </citation>
    <scope>NUCLEOTIDE SEQUENCE [LARGE SCALE GENOMIC DNA]</scope>
    <source>
        <strain evidence="15">RIFCSPLOWO2_12_FULL_64_10</strain>
    </source>
</reference>
<keyword evidence="10" id="KW-0812">Transmembrane</keyword>
<feature type="domain" description="Histidine kinase" evidence="11">
    <location>
        <begin position="465"/>
        <end position="699"/>
    </location>
</feature>
<evidence type="ECO:0000313" key="15">
    <source>
        <dbReference type="Proteomes" id="UP000178606"/>
    </source>
</evidence>
<keyword evidence="6" id="KW-0418">Kinase</keyword>
<dbReference type="GO" id="GO:0000155">
    <property type="term" value="F:phosphorelay sensor kinase activity"/>
    <property type="evidence" value="ECO:0007669"/>
    <property type="project" value="InterPro"/>
</dbReference>
<dbReference type="EC" id="2.7.13.3" evidence="2"/>
<dbReference type="InterPro" id="IPR004358">
    <property type="entry name" value="Sig_transdc_His_kin-like_C"/>
</dbReference>
<sequence>MKKAPFRNLSPASVAALAAGIALVVGGMALHEVRQARREVLSVLEQEASSLIESIAIAGEGAIRSYSEIEDLVADRLLDSGRLLRRLEDRGPLSDDLLTRVAQENSIYRIAVFDREGRRVFQSHGDEGDGLVLRRVPEEVVTHLRDQDEAVIGFLGEGHEPGRRFAVAVRSARGGAIVLSVDAAHMLDFRRSIGVGRLVQDVGENAWIDYVVLQDEEGILSASKGIATMHSIAGDPFLEAALRGSATPPSRVTAFGGRETFEVVQPFLVSEGRMGLLRVGLSMDAVRKAEWRVARGVGAVIGLLTGIVAAFIGLIAVRQSHALLRRAHVRLESTTGNILSGMADAVVAVDREGRITVFNRAAEQIFGYAALEAVGRRCADLIAAPTPALEETISRGEPVTDLECHYETRRGRRLVLSVSTALLRDDEGRIDGGVAVIHDLTERKRLEEEARRRDRLTAMGELASGVAHEVRNPLNAIGVIAQRLRREFAPAEDAEGYRALVDTVRAEVARVNDIVRQFLEFARPPRLSPRQTDVAGLLEEAVRVVESRAGGKGLTIRRDFDGVGSAALDPDQIKQALLNLLTNAIEATERGEITVTARIEAEKRRSGEAGKESLTDSPPLPFSGSGGRGWVVVTVADTGRGISPENLSRIFDLYFTTHPEGTGLGLSLVHRIVAEHGGRIDVDSEVGRGTTFTITLPRV</sequence>
<dbReference type="PROSITE" id="PS50112">
    <property type="entry name" value="PAS"/>
    <property type="match status" value="1"/>
</dbReference>
<dbReference type="PROSITE" id="PS50109">
    <property type="entry name" value="HIS_KIN"/>
    <property type="match status" value="1"/>
</dbReference>
<feature type="compositionally biased region" description="Basic and acidic residues" evidence="9">
    <location>
        <begin position="602"/>
        <end position="614"/>
    </location>
</feature>
<accession>A0A1F6CSR5</accession>
<dbReference type="InterPro" id="IPR036890">
    <property type="entry name" value="HATPase_C_sf"/>
</dbReference>
<dbReference type="InterPro" id="IPR036097">
    <property type="entry name" value="HisK_dim/P_sf"/>
</dbReference>
<organism evidence="14 15">
    <name type="scientific">Handelsmanbacteria sp. (strain RIFCSPLOWO2_12_FULL_64_10)</name>
    <dbReference type="NCBI Taxonomy" id="1817868"/>
    <lineage>
        <taxon>Bacteria</taxon>
        <taxon>Candidatus Handelsmaniibacteriota</taxon>
    </lineage>
</organism>
<dbReference type="PANTHER" id="PTHR43065:SF10">
    <property type="entry name" value="PEROXIDE STRESS-ACTIVATED HISTIDINE KINASE MAK3"/>
    <property type="match status" value="1"/>
</dbReference>
<feature type="region of interest" description="Disordered" evidence="9">
    <location>
        <begin position="602"/>
        <end position="622"/>
    </location>
</feature>
<dbReference type="PANTHER" id="PTHR43065">
    <property type="entry name" value="SENSOR HISTIDINE KINASE"/>
    <property type="match status" value="1"/>
</dbReference>
<keyword evidence="7" id="KW-0067">ATP-binding</keyword>
<evidence type="ECO:0000256" key="10">
    <source>
        <dbReference type="SAM" id="Phobius"/>
    </source>
</evidence>
<evidence type="ECO:0000259" key="13">
    <source>
        <dbReference type="PROSITE" id="PS50113"/>
    </source>
</evidence>
<dbReference type="InterPro" id="IPR000700">
    <property type="entry name" value="PAS-assoc_C"/>
</dbReference>
<protein>
    <recommendedName>
        <fullName evidence="2">histidine kinase</fullName>
        <ecNumber evidence="2">2.7.13.3</ecNumber>
    </recommendedName>
</protein>
<dbReference type="Gene3D" id="3.30.450.20">
    <property type="entry name" value="PAS domain"/>
    <property type="match status" value="1"/>
</dbReference>
<comment type="caution">
    <text evidence="14">The sequence shown here is derived from an EMBL/GenBank/DDBJ whole genome shotgun (WGS) entry which is preliminary data.</text>
</comment>
<dbReference type="Pfam" id="PF00512">
    <property type="entry name" value="HisKA"/>
    <property type="match status" value="1"/>
</dbReference>
<evidence type="ECO:0000256" key="2">
    <source>
        <dbReference type="ARBA" id="ARBA00012438"/>
    </source>
</evidence>
<dbReference type="InterPro" id="IPR013656">
    <property type="entry name" value="PAS_4"/>
</dbReference>
<dbReference type="InterPro" id="IPR005467">
    <property type="entry name" value="His_kinase_dom"/>
</dbReference>
<evidence type="ECO:0000256" key="9">
    <source>
        <dbReference type="SAM" id="MobiDB-lite"/>
    </source>
</evidence>
<name>A0A1F6CSR5_HANXR</name>
<evidence type="ECO:0000256" key="1">
    <source>
        <dbReference type="ARBA" id="ARBA00000085"/>
    </source>
</evidence>
<dbReference type="Pfam" id="PF08448">
    <property type="entry name" value="PAS_4"/>
    <property type="match status" value="1"/>
</dbReference>
<dbReference type="InterPro" id="IPR035965">
    <property type="entry name" value="PAS-like_dom_sf"/>
</dbReference>
<evidence type="ECO:0000259" key="12">
    <source>
        <dbReference type="PROSITE" id="PS50112"/>
    </source>
</evidence>
<dbReference type="SUPFAM" id="SSF47384">
    <property type="entry name" value="Homodimeric domain of signal transducing histidine kinase"/>
    <property type="match status" value="1"/>
</dbReference>
<dbReference type="AlphaFoldDB" id="A0A1F6CSR5"/>
<evidence type="ECO:0000256" key="5">
    <source>
        <dbReference type="ARBA" id="ARBA00022741"/>
    </source>
</evidence>
<dbReference type="InterPro" id="IPR000014">
    <property type="entry name" value="PAS"/>
</dbReference>
<dbReference type="SUPFAM" id="SSF55785">
    <property type="entry name" value="PYP-like sensor domain (PAS domain)"/>
    <property type="match status" value="1"/>
</dbReference>
<dbReference type="InterPro" id="IPR003661">
    <property type="entry name" value="HisK_dim/P_dom"/>
</dbReference>
<feature type="domain" description="PAS" evidence="12">
    <location>
        <begin position="331"/>
        <end position="376"/>
    </location>
</feature>
<dbReference type="NCBIfam" id="TIGR00229">
    <property type="entry name" value="sensory_box"/>
    <property type="match status" value="1"/>
</dbReference>
<dbReference type="SUPFAM" id="SSF55874">
    <property type="entry name" value="ATPase domain of HSP90 chaperone/DNA topoisomerase II/histidine kinase"/>
    <property type="match status" value="1"/>
</dbReference>
<evidence type="ECO:0000259" key="11">
    <source>
        <dbReference type="PROSITE" id="PS50109"/>
    </source>
</evidence>
<gene>
    <name evidence="14" type="ORF">A3F84_20710</name>
</gene>
<dbReference type="CDD" id="cd00082">
    <property type="entry name" value="HisKA"/>
    <property type="match status" value="1"/>
</dbReference>
<comment type="catalytic activity">
    <reaction evidence="1">
        <text>ATP + protein L-histidine = ADP + protein N-phospho-L-histidine.</text>
        <dbReference type="EC" id="2.7.13.3"/>
    </reaction>
</comment>
<dbReference type="GO" id="GO:0005524">
    <property type="term" value="F:ATP binding"/>
    <property type="evidence" value="ECO:0007669"/>
    <property type="project" value="UniProtKB-KW"/>
</dbReference>
<evidence type="ECO:0000313" key="14">
    <source>
        <dbReference type="EMBL" id="OGG52228.1"/>
    </source>
</evidence>
<evidence type="ECO:0000256" key="3">
    <source>
        <dbReference type="ARBA" id="ARBA00022553"/>
    </source>
</evidence>
<dbReference type="InterPro" id="IPR003594">
    <property type="entry name" value="HATPase_dom"/>
</dbReference>
<keyword evidence="8" id="KW-0902">Two-component regulatory system</keyword>
<dbReference type="Gene3D" id="1.10.287.130">
    <property type="match status" value="1"/>
</dbReference>
<dbReference type="PRINTS" id="PR00344">
    <property type="entry name" value="BCTRLSENSOR"/>
</dbReference>
<dbReference type="PROSITE" id="PS50113">
    <property type="entry name" value="PAC"/>
    <property type="match status" value="1"/>
</dbReference>
<feature type="transmembrane region" description="Helical" evidence="10">
    <location>
        <begin position="296"/>
        <end position="317"/>
    </location>
</feature>
<evidence type="ECO:0000256" key="7">
    <source>
        <dbReference type="ARBA" id="ARBA00022840"/>
    </source>
</evidence>
<dbReference type="SMART" id="SM00387">
    <property type="entry name" value="HATPase_c"/>
    <property type="match status" value="1"/>
</dbReference>